<dbReference type="Proteomes" id="UP000887116">
    <property type="component" value="Unassembled WGS sequence"/>
</dbReference>
<evidence type="ECO:0000313" key="3">
    <source>
        <dbReference type="Proteomes" id="UP000887116"/>
    </source>
</evidence>
<reference evidence="2" key="1">
    <citation type="submission" date="2020-07" db="EMBL/GenBank/DDBJ databases">
        <title>Multicomponent nature underlies the extraordinary mechanical properties of spider dragline silk.</title>
        <authorList>
            <person name="Kono N."/>
            <person name="Nakamura H."/>
            <person name="Mori M."/>
            <person name="Yoshida Y."/>
            <person name="Ohtoshi R."/>
            <person name="Malay A.D."/>
            <person name="Moran D.A.P."/>
            <person name="Tomita M."/>
            <person name="Numata K."/>
            <person name="Arakawa K."/>
        </authorList>
    </citation>
    <scope>NUCLEOTIDE SEQUENCE</scope>
</reference>
<dbReference type="OrthoDB" id="6434851at2759"/>
<evidence type="ECO:0000256" key="1">
    <source>
        <dbReference type="SAM" id="Coils"/>
    </source>
</evidence>
<accession>A0A8X6I7G9</accession>
<protein>
    <submittedName>
        <fullName evidence="2">Uncharacterized protein</fullName>
    </submittedName>
</protein>
<dbReference type="EMBL" id="BMAO01003620">
    <property type="protein sequence ID" value="GFQ89087.1"/>
    <property type="molecule type" value="Genomic_DNA"/>
</dbReference>
<proteinExistence type="predicted"/>
<gene>
    <name evidence="2" type="ORF">TNCT_290041</name>
</gene>
<name>A0A8X6I7G9_TRICU</name>
<feature type="coiled-coil region" evidence="1">
    <location>
        <begin position="56"/>
        <end position="96"/>
    </location>
</feature>
<keyword evidence="1" id="KW-0175">Coiled coil</keyword>
<evidence type="ECO:0000313" key="2">
    <source>
        <dbReference type="EMBL" id="GFQ89087.1"/>
    </source>
</evidence>
<dbReference type="AlphaFoldDB" id="A0A8X6I7G9"/>
<keyword evidence="3" id="KW-1185">Reference proteome</keyword>
<sequence length="118" mass="13941">MFQAVKGFKKEDLKYVAAEIGEEISSNTTISGLKDLILNSNEYKNDPESLQEFFRNVVSERKLQEAEKNKEQELEIRELEAEKELELARIQCQNRVMDIVHILWPKNQSHSWILQYWA</sequence>
<organism evidence="2 3">
    <name type="scientific">Trichonephila clavata</name>
    <name type="common">Joro spider</name>
    <name type="synonym">Nephila clavata</name>
    <dbReference type="NCBI Taxonomy" id="2740835"/>
    <lineage>
        <taxon>Eukaryota</taxon>
        <taxon>Metazoa</taxon>
        <taxon>Ecdysozoa</taxon>
        <taxon>Arthropoda</taxon>
        <taxon>Chelicerata</taxon>
        <taxon>Arachnida</taxon>
        <taxon>Araneae</taxon>
        <taxon>Araneomorphae</taxon>
        <taxon>Entelegynae</taxon>
        <taxon>Araneoidea</taxon>
        <taxon>Nephilidae</taxon>
        <taxon>Trichonephila</taxon>
    </lineage>
</organism>
<comment type="caution">
    <text evidence="2">The sequence shown here is derived from an EMBL/GenBank/DDBJ whole genome shotgun (WGS) entry which is preliminary data.</text>
</comment>